<feature type="compositionally biased region" description="Acidic residues" evidence="10">
    <location>
        <begin position="450"/>
        <end position="459"/>
    </location>
</feature>
<keyword evidence="13" id="KW-1185">Reference proteome</keyword>
<dbReference type="GO" id="GO:0005634">
    <property type="term" value="C:nucleus"/>
    <property type="evidence" value="ECO:0007669"/>
    <property type="project" value="UniProtKB-SubCell"/>
</dbReference>
<keyword evidence="7 9" id="KW-0694">RNA-binding</keyword>
<dbReference type="PANTHER" id="PTHR22808">
    <property type="entry name" value="NCL1 YEAST -RELATED NOL1/NOP2/FMU SUN DOMAIN-CONTAINING"/>
    <property type="match status" value="1"/>
</dbReference>
<dbReference type="OrthoDB" id="6093671at2759"/>
<evidence type="ECO:0000256" key="9">
    <source>
        <dbReference type="PROSITE-ProRule" id="PRU01023"/>
    </source>
</evidence>
<evidence type="ECO:0000313" key="12">
    <source>
        <dbReference type="EMBL" id="PAV20670.1"/>
    </source>
</evidence>
<feature type="binding site" evidence="9">
    <location>
        <begin position="162"/>
        <end position="168"/>
    </location>
    <ligand>
        <name>S-adenosyl-L-methionine</name>
        <dbReference type="ChEBI" id="CHEBI:59789"/>
    </ligand>
</feature>
<proteinExistence type="inferred from homology"/>
<evidence type="ECO:0000256" key="4">
    <source>
        <dbReference type="ARBA" id="ARBA00022679"/>
    </source>
</evidence>
<dbReference type="PANTHER" id="PTHR22808:SF1">
    <property type="entry name" value="RNA CYTOSINE-C(5)-METHYLTRANSFERASE NSUN2-RELATED"/>
    <property type="match status" value="1"/>
</dbReference>
<dbReference type="Gene3D" id="3.40.50.150">
    <property type="entry name" value="Vaccinia Virus protein VP39"/>
    <property type="match status" value="1"/>
</dbReference>
<evidence type="ECO:0000256" key="10">
    <source>
        <dbReference type="SAM" id="MobiDB-lite"/>
    </source>
</evidence>
<evidence type="ECO:0000259" key="11">
    <source>
        <dbReference type="PROSITE" id="PS51686"/>
    </source>
</evidence>
<dbReference type="PROSITE" id="PS51686">
    <property type="entry name" value="SAM_MT_RSMB_NOP"/>
    <property type="match status" value="1"/>
</dbReference>
<evidence type="ECO:0000256" key="3">
    <source>
        <dbReference type="ARBA" id="ARBA00022603"/>
    </source>
</evidence>
<comment type="similarity">
    <text evidence="9">Belongs to the class I-like SAM-binding methyltransferase superfamily. RsmB/NOP family.</text>
</comment>
<feature type="compositionally biased region" description="Basic and acidic residues" evidence="10">
    <location>
        <begin position="745"/>
        <end position="758"/>
    </location>
</feature>
<dbReference type="Pfam" id="PF25376">
    <property type="entry name" value="Pre-PUA_NSUN2"/>
    <property type="match status" value="1"/>
</dbReference>
<dbReference type="GO" id="GO:0030488">
    <property type="term" value="P:tRNA methylation"/>
    <property type="evidence" value="ECO:0007669"/>
    <property type="project" value="TreeGrafter"/>
</dbReference>
<dbReference type="InterPro" id="IPR023270">
    <property type="entry name" value="RCMT_NCL1"/>
</dbReference>
<evidence type="ECO:0000256" key="8">
    <source>
        <dbReference type="ARBA" id="ARBA00023242"/>
    </source>
</evidence>
<dbReference type="Pfam" id="PF01189">
    <property type="entry name" value="Methyltr_RsmB-F"/>
    <property type="match status" value="1"/>
</dbReference>
<feature type="compositionally biased region" description="Basic and acidic residues" evidence="10">
    <location>
        <begin position="437"/>
        <end position="449"/>
    </location>
</feature>
<comment type="subcellular location">
    <subcellularLocation>
        <location evidence="1">Nucleus</location>
    </subcellularLocation>
</comment>
<dbReference type="InterPro" id="IPR029063">
    <property type="entry name" value="SAM-dependent_MTases_sf"/>
</dbReference>
<reference evidence="12 13" key="1">
    <citation type="journal article" date="2017" name="Mol. Ecol.">
        <title>Comparative and population genomic landscape of Phellinus noxius: A hypervariable fungus causing root rot in trees.</title>
        <authorList>
            <person name="Chung C.L."/>
            <person name="Lee T.J."/>
            <person name="Akiba M."/>
            <person name="Lee H.H."/>
            <person name="Kuo T.H."/>
            <person name="Liu D."/>
            <person name="Ke H.M."/>
            <person name="Yokoi T."/>
            <person name="Roa M.B."/>
            <person name="Lu M.J."/>
            <person name="Chang Y.Y."/>
            <person name="Ann P.J."/>
            <person name="Tsai J.N."/>
            <person name="Chen C.Y."/>
            <person name="Tzean S.S."/>
            <person name="Ota Y."/>
            <person name="Hattori T."/>
            <person name="Sahashi N."/>
            <person name="Liou R.F."/>
            <person name="Kikuchi T."/>
            <person name="Tsai I.J."/>
        </authorList>
    </citation>
    <scope>NUCLEOTIDE SEQUENCE [LARGE SCALE GENOMIC DNA]</scope>
    <source>
        <strain evidence="12 13">FFPRI411160</strain>
    </source>
</reference>
<organism evidence="12 13">
    <name type="scientific">Pyrrhoderma noxium</name>
    <dbReference type="NCBI Taxonomy" id="2282107"/>
    <lineage>
        <taxon>Eukaryota</taxon>
        <taxon>Fungi</taxon>
        <taxon>Dikarya</taxon>
        <taxon>Basidiomycota</taxon>
        <taxon>Agaricomycotina</taxon>
        <taxon>Agaricomycetes</taxon>
        <taxon>Hymenochaetales</taxon>
        <taxon>Hymenochaetaceae</taxon>
        <taxon>Pyrrhoderma</taxon>
    </lineage>
</organism>
<comment type="caution">
    <text evidence="12">The sequence shown here is derived from an EMBL/GenBank/DDBJ whole genome shotgun (WGS) entry which is preliminary data.</text>
</comment>
<dbReference type="SUPFAM" id="SSF53335">
    <property type="entry name" value="S-adenosyl-L-methionine-dependent methyltransferases"/>
    <property type="match status" value="1"/>
</dbReference>
<protein>
    <submittedName>
        <fullName evidence="12">S-adenosyl-L-methionine-dependent methyltransferase</fullName>
    </submittedName>
</protein>
<dbReference type="InterPro" id="IPR057286">
    <property type="entry name" value="PUA_NSUN2"/>
</dbReference>
<keyword evidence="4 9" id="KW-0808">Transferase</keyword>
<evidence type="ECO:0000256" key="2">
    <source>
        <dbReference type="ARBA" id="ARBA00022555"/>
    </source>
</evidence>
<feature type="compositionally biased region" description="Acidic residues" evidence="10">
    <location>
        <begin position="734"/>
        <end position="744"/>
    </location>
</feature>
<keyword evidence="2" id="KW-0820">tRNA-binding</keyword>
<dbReference type="GO" id="GO:0016428">
    <property type="term" value="F:tRNA (cytidine-5-)-methyltransferase activity"/>
    <property type="evidence" value="ECO:0007669"/>
    <property type="project" value="InterPro"/>
</dbReference>
<evidence type="ECO:0000313" key="13">
    <source>
        <dbReference type="Proteomes" id="UP000217199"/>
    </source>
</evidence>
<dbReference type="PRINTS" id="PR02008">
    <property type="entry name" value="RCMTFAMILY"/>
</dbReference>
<feature type="binding site" evidence="9">
    <location>
        <position position="187"/>
    </location>
    <ligand>
        <name>S-adenosyl-L-methionine</name>
        <dbReference type="ChEBI" id="CHEBI:59789"/>
    </ligand>
</feature>
<accession>A0A286UM62</accession>
<keyword evidence="5 9" id="KW-0949">S-adenosyl-L-methionine</keyword>
<keyword evidence="3 9" id="KW-0489">Methyltransferase</keyword>
<evidence type="ECO:0000256" key="6">
    <source>
        <dbReference type="ARBA" id="ARBA00022694"/>
    </source>
</evidence>
<dbReference type="AlphaFoldDB" id="A0A286UM62"/>
<dbReference type="InterPro" id="IPR001678">
    <property type="entry name" value="MeTrfase_RsmB-F_NOP2_dom"/>
</dbReference>
<evidence type="ECO:0000256" key="5">
    <source>
        <dbReference type="ARBA" id="ARBA00022691"/>
    </source>
</evidence>
<keyword evidence="6" id="KW-0819">tRNA processing</keyword>
<feature type="region of interest" description="Disordered" evidence="10">
    <location>
        <begin position="724"/>
        <end position="758"/>
    </location>
</feature>
<evidence type="ECO:0000256" key="7">
    <source>
        <dbReference type="ARBA" id="ARBA00022884"/>
    </source>
</evidence>
<feature type="binding site" evidence="9">
    <location>
        <position position="214"/>
    </location>
    <ligand>
        <name>S-adenosyl-L-methionine</name>
        <dbReference type="ChEBI" id="CHEBI:59789"/>
    </ligand>
</feature>
<dbReference type="STRING" id="2282107.A0A286UM62"/>
<dbReference type="Proteomes" id="UP000217199">
    <property type="component" value="Unassembled WGS sequence"/>
</dbReference>
<dbReference type="FunCoup" id="A0A286UM62">
    <property type="interactions" value="908"/>
</dbReference>
<dbReference type="InParanoid" id="A0A286UM62"/>
<feature type="domain" description="SAM-dependent MTase RsmB/NOP-type" evidence="11">
    <location>
        <begin position="44"/>
        <end position="433"/>
    </location>
</feature>
<dbReference type="GO" id="GO:0005737">
    <property type="term" value="C:cytoplasm"/>
    <property type="evidence" value="ECO:0007669"/>
    <property type="project" value="TreeGrafter"/>
</dbReference>
<evidence type="ECO:0000256" key="1">
    <source>
        <dbReference type="ARBA" id="ARBA00004123"/>
    </source>
</evidence>
<dbReference type="EMBL" id="NBII01000003">
    <property type="protein sequence ID" value="PAV20670.1"/>
    <property type="molecule type" value="Genomic_DNA"/>
</dbReference>
<dbReference type="PRINTS" id="PR02011">
    <property type="entry name" value="RCMTNCL1"/>
</dbReference>
<sequence length="758" mass="84972">MGKRRGRQRARQPNDRSIIEMENEKFEKYYKAQQILPEEEWDAFMQALRRPLPSTFRIAGNRQMKGVLSEAIKNTFVPELEAGSFEGEPLPVPRPITWYPEGLAWHLDVARKELRRSPEYKRFHSFLVYETENGNISRQEGVSMIPPLFLDVQPHHNVIDLCAAPGSKTAQLLEAMDPPTGILIANDTDHKRAHLLVHQTTRLPSPGLMVTNLDASIYPSLKIKDKGLRFDRILADVPCGGDGTIRKNIGIWKKWSPMEGNGLHSLQIRILMRAMRMLKADTSEAKSRIVYSTCSLNPVENEAVIAAALNCVPGFELVDVSDTIPDLVRRPGLTNWRPSVNRDVDLSHASYEDYCASLERSGATTSLVEEDVDAEGVVEKDDGKTVKRPFRNRMKKTHWPPENSKELGLEKCLRIYPHLQDTGGFFVAVLQRKSRPEVKQKSEGKRVAEEETEETEETGSAEATGEPALKKARLAEDFEDKSGTATPIVNEVLTVNGGEPIAETGGLFKEDPYTFVRPDDPGLSACLEKLNLSETFPRSNIFVRNPEGTPNRSLYLVNDTVKSLMESTDYTKIRLVSAGVKIFGRSELGMGKQGSANKENPRIQFRVLSEGLLALLPYLNQEDLITGDPKTLKMLLENYYPLCSSFEEPFKSVLEKQNIGSFIGRFTAGNYGNTILNHDLFLPLWRSEVSASLMIDKKAKSALSMRLFGEDITVVGRELAAKQAAITKPVPESQEPDEDTMSDNENDKNVEENNEKVD</sequence>
<dbReference type="InterPro" id="IPR023267">
    <property type="entry name" value="RCMT"/>
</dbReference>
<dbReference type="Pfam" id="PF25378">
    <property type="entry name" value="PUA_NSUN2"/>
    <property type="match status" value="1"/>
</dbReference>
<feature type="binding site" evidence="9">
    <location>
        <position position="236"/>
    </location>
    <ligand>
        <name>S-adenosyl-L-methionine</name>
        <dbReference type="ChEBI" id="CHEBI:59789"/>
    </ligand>
</feature>
<keyword evidence="8" id="KW-0539">Nucleus</keyword>
<dbReference type="GO" id="GO:0000049">
    <property type="term" value="F:tRNA binding"/>
    <property type="evidence" value="ECO:0007669"/>
    <property type="project" value="UniProtKB-KW"/>
</dbReference>
<dbReference type="InterPro" id="IPR049560">
    <property type="entry name" value="MeTrfase_RsmB-F_NOP2_cat"/>
</dbReference>
<dbReference type="InterPro" id="IPR057285">
    <property type="entry name" value="Pre-PUA_NSUN2"/>
</dbReference>
<gene>
    <name evidence="12" type="ORF">PNOK_0329700</name>
</gene>
<feature type="active site" description="Nucleophile" evidence="9">
    <location>
        <position position="294"/>
    </location>
</feature>
<name>A0A286UM62_9AGAM</name>
<feature type="region of interest" description="Disordered" evidence="10">
    <location>
        <begin position="437"/>
        <end position="470"/>
    </location>
</feature>